<dbReference type="EMBL" id="SEWF01000009">
    <property type="protein sequence ID" value="RYU96116.1"/>
    <property type="molecule type" value="Genomic_DNA"/>
</dbReference>
<dbReference type="RefSeq" id="WP_130020407.1">
    <property type="nucleotide sequence ID" value="NZ_SEWF01000009.1"/>
</dbReference>
<gene>
    <name evidence="2" type="ORF">EWM59_07860</name>
</gene>
<dbReference type="SUPFAM" id="SSF51735">
    <property type="entry name" value="NAD(P)-binding Rossmann-fold domains"/>
    <property type="match status" value="1"/>
</dbReference>
<organism evidence="2 3">
    <name type="scientific">Emticicia agri</name>
    <dbReference type="NCBI Taxonomy" id="2492393"/>
    <lineage>
        <taxon>Bacteria</taxon>
        <taxon>Pseudomonadati</taxon>
        <taxon>Bacteroidota</taxon>
        <taxon>Cytophagia</taxon>
        <taxon>Cytophagales</taxon>
        <taxon>Leadbetterellaceae</taxon>
        <taxon>Emticicia</taxon>
    </lineage>
</organism>
<proteinExistence type="predicted"/>
<dbReference type="PANTHER" id="PTHR43245:SF13">
    <property type="entry name" value="UDP-D-APIOSE_UDP-D-XYLOSE SYNTHASE 2"/>
    <property type="match status" value="1"/>
</dbReference>
<dbReference type="AlphaFoldDB" id="A0A4Q5M1E6"/>
<sequence>MQTILGANGAIGVELAKNLINYTNDIRLVSRNPKKINETDTLFPADLTNREEVFKAIKGSTIVYLTVGFEYRLSVWQKQWPALMQNVIDACIENKSKLVFFDNVYMIGGDNVKHITEESPFSPTSKKGEIRATLDKMLLDAIKERKLQAIIARAADFYGAVKDRSILMELVHKNMAEGKKAQWFFNAKVKHSFTYIPDAGKATAMLGNTPEAYNQIWNLPTHQDSLTGEEWIQLFAKEMGKSEKYQLFPAFMVKLAGFFVPFLKEIYEMRYQYDRTYFFDSSKFEKYFNFKPTTYQQGIKEILSNYSVR</sequence>
<dbReference type="OrthoDB" id="112777at2"/>
<protein>
    <submittedName>
        <fullName evidence="2">NAD-dependent epimerase/dehydratase family protein</fullName>
    </submittedName>
</protein>
<accession>A0A4Q5M1E6</accession>
<dbReference type="InterPro" id="IPR036291">
    <property type="entry name" value="NAD(P)-bd_dom_sf"/>
</dbReference>
<dbReference type="PANTHER" id="PTHR43245">
    <property type="entry name" value="BIFUNCTIONAL POLYMYXIN RESISTANCE PROTEIN ARNA"/>
    <property type="match status" value="1"/>
</dbReference>
<dbReference type="InterPro" id="IPR001509">
    <property type="entry name" value="Epimerase_deHydtase"/>
</dbReference>
<comment type="caution">
    <text evidence="2">The sequence shown here is derived from an EMBL/GenBank/DDBJ whole genome shotgun (WGS) entry which is preliminary data.</text>
</comment>
<evidence type="ECO:0000313" key="2">
    <source>
        <dbReference type="EMBL" id="RYU96116.1"/>
    </source>
</evidence>
<dbReference type="Pfam" id="PF01370">
    <property type="entry name" value="Epimerase"/>
    <property type="match status" value="1"/>
</dbReference>
<dbReference type="InterPro" id="IPR050177">
    <property type="entry name" value="Lipid_A_modif_metabolic_enz"/>
</dbReference>
<evidence type="ECO:0000313" key="3">
    <source>
        <dbReference type="Proteomes" id="UP000293162"/>
    </source>
</evidence>
<dbReference type="Gene3D" id="3.40.50.720">
    <property type="entry name" value="NAD(P)-binding Rossmann-like Domain"/>
    <property type="match status" value="1"/>
</dbReference>
<dbReference type="Proteomes" id="UP000293162">
    <property type="component" value="Unassembled WGS sequence"/>
</dbReference>
<reference evidence="2 3" key="1">
    <citation type="submission" date="2019-02" db="EMBL/GenBank/DDBJ databases">
        <title>Bacterial novel species Emticicia sp. 17J42-9 isolated from soil.</title>
        <authorList>
            <person name="Jung H.-Y."/>
        </authorList>
    </citation>
    <scope>NUCLEOTIDE SEQUENCE [LARGE SCALE GENOMIC DNA]</scope>
    <source>
        <strain evidence="2 3">17J42-9</strain>
    </source>
</reference>
<feature type="domain" description="NAD-dependent epimerase/dehydratase" evidence="1">
    <location>
        <begin position="4"/>
        <end position="218"/>
    </location>
</feature>
<name>A0A4Q5M1E6_9BACT</name>
<keyword evidence="3" id="KW-1185">Reference proteome</keyword>
<evidence type="ECO:0000259" key="1">
    <source>
        <dbReference type="Pfam" id="PF01370"/>
    </source>
</evidence>